<protein>
    <recommendedName>
        <fullName evidence="1">Reverse transcriptase domain-containing protein</fullName>
    </recommendedName>
</protein>
<dbReference type="CDD" id="cd01650">
    <property type="entry name" value="RT_nLTR_like"/>
    <property type="match status" value="1"/>
</dbReference>
<dbReference type="STRING" id="4097.A0A1S4AV11"/>
<dbReference type="Pfam" id="PF00078">
    <property type="entry name" value="RVT_1"/>
    <property type="match status" value="1"/>
</dbReference>
<dbReference type="OrthoDB" id="1245115at2759"/>
<dbReference type="KEGG" id="nta:107801577"/>
<dbReference type="RefSeq" id="XP_016480410.1">
    <property type="nucleotide sequence ID" value="XM_016624924.1"/>
</dbReference>
<dbReference type="PaxDb" id="4097-A0A1S4AV11"/>
<dbReference type="InterPro" id="IPR043128">
    <property type="entry name" value="Rev_trsase/Diguanyl_cyclase"/>
</dbReference>
<dbReference type="AlphaFoldDB" id="A0A1S4AV11"/>
<gene>
    <name evidence="2" type="primary">LOC107801577</name>
</gene>
<evidence type="ECO:0000259" key="1">
    <source>
        <dbReference type="PROSITE" id="PS50878"/>
    </source>
</evidence>
<reference evidence="2" key="1">
    <citation type="submission" date="2025-08" db="UniProtKB">
        <authorList>
            <consortium name="RefSeq"/>
        </authorList>
    </citation>
    <scope>IDENTIFICATION</scope>
</reference>
<dbReference type="SUPFAM" id="SSF56672">
    <property type="entry name" value="DNA/RNA polymerases"/>
    <property type="match status" value="1"/>
</dbReference>
<name>A0A1S4AV11_TOBAC</name>
<organism evidence="2">
    <name type="scientific">Nicotiana tabacum</name>
    <name type="common">Common tobacco</name>
    <dbReference type="NCBI Taxonomy" id="4097"/>
    <lineage>
        <taxon>Eukaryota</taxon>
        <taxon>Viridiplantae</taxon>
        <taxon>Streptophyta</taxon>
        <taxon>Embryophyta</taxon>
        <taxon>Tracheophyta</taxon>
        <taxon>Spermatophyta</taxon>
        <taxon>Magnoliopsida</taxon>
        <taxon>eudicotyledons</taxon>
        <taxon>Gunneridae</taxon>
        <taxon>Pentapetalae</taxon>
        <taxon>asterids</taxon>
        <taxon>lamiids</taxon>
        <taxon>Solanales</taxon>
        <taxon>Solanaceae</taxon>
        <taxon>Nicotianoideae</taxon>
        <taxon>Nicotianeae</taxon>
        <taxon>Nicotiana</taxon>
    </lineage>
</organism>
<dbReference type="InterPro" id="IPR043502">
    <property type="entry name" value="DNA/RNA_pol_sf"/>
</dbReference>
<proteinExistence type="predicted"/>
<accession>A0A1S4AV11</accession>
<dbReference type="Gene3D" id="3.30.70.270">
    <property type="match status" value="1"/>
</dbReference>
<feature type="domain" description="Reverse transcriptase" evidence="1">
    <location>
        <begin position="131"/>
        <end position="365"/>
    </location>
</feature>
<dbReference type="PANTHER" id="PTHR19446">
    <property type="entry name" value="REVERSE TRANSCRIPTASES"/>
    <property type="match status" value="1"/>
</dbReference>
<sequence>MDLNLANWLSKVEIISCQLFIVSSGRGRSFDCSSCPLMVECEKELLLFSNSLIRMMLPLGGDKKLFRLANARKKKARDLDQVRCIKDEEGKVLLEEASIRRMWQTYFHRLLNEDGDRSIVPEELENSESQRDFRTKQMPEKWMWSVMVPLYKNKGDVQNCTNYRGIKLLSHTIKIWKRVVERRVRRSVSISENQFGLMPGRSTTKAIHIVRRLMEQYRERKKDLHMMFIDLEKAYNKVPREVLWRSLVVSGVPVAFIRVIKDMYNESKIRVRTMGGDSGYFSVMMGLHQGSTLSPFLFSLAMDVLTRNIQGEVSWCMLFADDIVLINETRDGVNAKLEVRHRTSEHTSIATISDLVESWRPHCST</sequence>
<dbReference type="PROSITE" id="PS50878">
    <property type="entry name" value="RT_POL"/>
    <property type="match status" value="1"/>
</dbReference>
<evidence type="ECO:0000313" key="2">
    <source>
        <dbReference type="RefSeq" id="XP_016480410.1"/>
    </source>
</evidence>
<dbReference type="InterPro" id="IPR000477">
    <property type="entry name" value="RT_dom"/>
</dbReference>